<dbReference type="GO" id="GO:0016042">
    <property type="term" value="P:lipid catabolic process"/>
    <property type="evidence" value="ECO:0007669"/>
    <property type="project" value="UniProtKB-UniRule"/>
</dbReference>
<dbReference type="Proteomes" id="UP000077763">
    <property type="component" value="Unassembled WGS sequence"/>
</dbReference>
<dbReference type="SUPFAM" id="SSF52151">
    <property type="entry name" value="FabD/lysophospholipase-like"/>
    <property type="match status" value="1"/>
</dbReference>
<dbReference type="GO" id="GO:0016787">
    <property type="term" value="F:hydrolase activity"/>
    <property type="evidence" value="ECO:0007669"/>
    <property type="project" value="UniProtKB-UniRule"/>
</dbReference>
<dbReference type="InterPro" id="IPR047156">
    <property type="entry name" value="Teg/CotR/CapV-like"/>
</dbReference>
<accession>A0A177MLL5</accession>
<dbReference type="Pfam" id="PF01734">
    <property type="entry name" value="Patatin"/>
    <property type="match status" value="1"/>
</dbReference>
<dbReference type="Gene3D" id="3.40.1090.10">
    <property type="entry name" value="Cytosolic phospholipase A2 catalytic domain"/>
    <property type="match status" value="1"/>
</dbReference>
<dbReference type="PROSITE" id="PS51635">
    <property type="entry name" value="PNPLA"/>
    <property type="match status" value="1"/>
</dbReference>
<feature type="short sequence motif" description="GXGXXG" evidence="2">
    <location>
        <begin position="16"/>
        <end position="21"/>
    </location>
</feature>
<dbReference type="EMBL" id="LUUH01000033">
    <property type="protein sequence ID" value="OAI06697.1"/>
    <property type="molecule type" value="Genomic_DNA"/>
</dbReference>
<keyword evidence="2" id="KW-0378">Hydrolase</keyword>
<reference evidence="5" key="1">
    <citation type="submission" date="2016-03" db="EMBL/GenBank/DDBJ databases">
        <authorList>
            <person name="Heylen K."/>
            <person name="De Vos P."/>
            <person name="Vekeman B."/>
        </authorList>
    </citation>
    <scope>NUCLEOTIDE SEQUENCE [LARGE SCALE GENOMIC DNA]</scope>
    <source>
        <strain evidence="5">R-45371</strain>
    </source>
</reference>
<gene>
    <name evidence="4" type="ORF">A1353_00090</name>
</gene>
<evidence type="ECO:0000256" key="1">
    <source>
        <dbReference type="ARBA" id="ARBA00023098"/>
    </source>
</evidence>
<dbReference type="AlphaFoldDB" id="A0A177MLL5"/>
<keyword evidence="2" id="KW-0442">Lipid degradation</keyword>
<protein>
    <submittedName>
        <fullName evidence="4">Patatin</fullName>
    </submittedName>
</protein>
<name>A0A177MLL5_METMH</name>
<feature type="active site" description="Nucleophile" evidence="2">
    <location>
        <position position="50"/>
    </location>
</feature>
<evidence type="ECO:0000259" key="3">
    <source>
        <dbReference type="PROSITE" id="PS51635"/>
    </source>
</evidence>
<feature type="short sequence motif" description="DGA/G" evidence="2">
    <location>
        <begin position="179"/>
        <end position="181"/>
    </location>
</feature>
<sequence length="339" mass="37527">MGESTVDRFQILALSGGGYRGLYTAKVIANIEEDIKAPIATKFDLIAGTSVGGILALALALEIPAKDIVDLFVKHGDKIFKPQRWSFFGMFKALYSNNSLKNLLSDEKLFGERMLGSLKHPVIIPAINYTTGKPVIFKTPHHKNFKTDHQHKITDIALATSAAPAYFPRHVFDNNQYVDGGLFANAPGILALHEAENFFEYNLDNIHLLSVGTMSSKFTVDPRKNRDGGTIDWGGLNPANTPKKLFGLSISVQESLTDYMLKHRLKPEHYMHIDEDLTDQRANAVSLDKVDIAAQEVLQGSAVESAKICLGNSKFNSFMEHTPKTPVFYYGEHSNSEKG</sequence>
<dbReference type="RefSeq" id="WP_026601833.1">
    <property type="nucleotide sequence ID" value="NZ_LUUH01000033.1"/>
</dbReference>
<feature type="active site" description="Proton acceptor" evidence="2">
    <location>
        <position position="179"/>
    </location>
</feature>
<proteinExistence type="predicted"/>
<comment type="caution">
    <text evidence="4">The sequence shown here is derived from an EMBL/GenBank/DDBJ whole genome shotgun (WGS) entry which is preliminary data.</text>
</comment>
<dbReference type="PANTHER" id="PTHR24138">
    <property type="entry name" value="INTRACELLLAR PHOSPHOLIPASE A FAMILY"/>
    <property type="match status" value="1"/>
</dbReference>
<dbReference type="InterPro" id="IPR016035">
    <property type="entry name" value="Acyl_Trfase/lysoPLipase"/>
</dbReference>
<evidence type="ECO:0000256" key="2">
    <source>
        <dbReference type="PROSITE-ProRule" id="PRU01161"/>
    </source>
</evidence>
<dbReference type="PANTHER" id="PTHR24138:SF10">
    <property type="entry name" value="PHOSPHOLIPASE A2"/>
    <property type="match status" value="1"/>
</dbReference>
<feature type="domain" description="PNPLA" evidence="3">
    <location>
        <begin position="12"/>
        <end position="192"/>
    </location>
</feature>
<evidence type="ECO:0000313" key="4">
    <source>
        <dbReference type="EMBL" id="OAI06697.1"/>
    </source>
</evidence>
<dbReference type="CDD" id="cd07199">
    <property type="entry name" value="Pat17_PNPLA8_PNPLA9_like"/>
    <property type="match status" value="1"/>
</dbReference>
<dbReference type="NCBIfam" id="NF041079">
    <property type="entry name" value="CBASS_lipase"/>
    <property type="match status" value="1"/>
</dbReference>
<feature type="short sequence motif" description="GXSXG" evidence="2">
    <location>
        <begin position="48"/>
        <end position="52"/>
    </location>
</feature>
<keyword evidence="1 2" id="KW-0443">Lipid metabolism</keyword>
<organism evidence="4 5">
    <name type="scientific">Methylomonas methanica</name>
    <dbReference type="NCBI Taxonomy" id="421"/>
    <lineage>
        <taxon>Bacteria</taxon>
        <taxon>Pseudomonadati</taxon>
        <taxon>Pseudomonadota</taxon>
        <taxon>Gammaproteobacteria</taxon>
        <taxon>Methylococcales</taxon>
        <taxon>Methylococcaceae</taxon>
        <taxon>Methylomonas</taxon>
    </lineage>
</organism>
<dbReference type="InterPro" id="IPR002641">
    <property type="entry name" value="PNPLA_dom"/>
</dbReference>
<evidence type="ECO:0000313" key="5">
    <source>
        <dbReference type="Proteomes" id="UP000077763"/>
    </source>
</evidence>